<gene>
    <name evidence="4" type="ORF">CK203_029049</name>
</gene>
<dbReference type="InterPro" id="IPR023395">
    <property type="entry name" value="MCP_dom_sf"/>
</dbReference>
<organism evidence="4 5">
    <name type="scientific">Vitis vinifera</name>
    <name type="common">Grape</name>
    <dbReference type="NCBI Taxonomy" id="29760"/>
    <lineage>
        <taxon>Eukaryota</taxon>
        <taxon>Viridiplantae</taxon>
        <taxon>Streptophyta</taxon>
        <taxon>Embryophyta</taxon>
        <taxon>Tracheophyta</taxon>
        <taxon>Spermatophyta</taxon>
        <taxon>Magnoliopsida</taxon>
        <taxon>eudicotyledons</taxon>
        <taxon>Gunneridae</taxon>
        <taxon>Pentapetalae</taxon>
        <taxon>rosids</taxon>
        <taxon>Vitales</taxon>
        <taxon>Vitaceae</taxon>
        <taxon>Viteae</taxon>
        <taxon>Vitis</taxon>
    </lineage>
</organism>
<sequence length="189" mass="21596">MRSANWSFLLSLLDHMNSWHEGVDVVILDIDLYFLLLQFQFDISSYCNFNFSEIPCSGLQQCSPSHLPICISSRWISRVAGGSAVLNFDVFTCADGCGKEERKQRKLFNAYGTQLVLEHEGRKTTTKQVVKGLIADDGWKGLYRGLGPRLFSMSAWGTSMILAYEYLSRTLFFSLDFMPEYHSLLLFFL</sequence>
<accession>A0A438IMM1</accession>
<dbReference type="GO" id="GO:0016020">
    <property type="term" value="C:membrane"/>
    <property type="evidence" value="ECO:0007669"/>
    <property type="project" value="UniProtKB-SubCell"/>
</dbReference>
<proteinExistence type="predicted"/>
<comment type="subcellular location">
    <subcellularLocation>
        <location evidence="1">Membrane</location>
        <topology evidence="1">Multi-pass membrane protein</topology>
    </subcellularLocation>
</comment>
<keyword evidence="2" id="KW-0812">Transmembrane</keyword>
<protein>
    <submittedName>
        <fullName evidence="4">Uncharacterized protein</fullName>
    </submittedName>
</protein>
<comment type="caution">
    <text evidence="4">The sequence shown here is derived from an EMBL/GenBank/DDBJ whole genome shotgun (WGS) entry which is preliminary data.</text>
</comment>
<evidence type="ECO:0000256" key="1">
    <source>
        <dbReference type="ARBA" id="ARBA00004141"/>
    </source>
</evidence>
<evidence type="ECO:0000313" key="4">
    <source>
        <dbReference type="EMBL" id="RVW97967.1"/>
    </source>
</evidence>
<dbReference type="AlphaFoldDB" id="A0A438IMM1"/>
<dbReference type="Gene3D" id="1.50.40.10">
    <property type="entry name" value="Mitochondrial carrier domain"/>
    <property type="match status" value="1"/>
</dbReference>
<dbReference type="PANTHER" id="PTHR46080:SF3">
    <property type="entry name" value="MITOCHONDRIAL SUBSTRATE CARRIER FAMILY PROTEIN"/>
    <property type="match status" value="1"/>
</dbReference>
<dbReference type="Pfam" id="PF00153">
    <property type="entry name" value="Mito_carr"/>
    <property type="match status" value="1"/>
</dbReference>
<dbReference type="EMBL" id="QGNW01000096">
    <property type="protein sequence ID" value="RVW97967.1"/>
    <property type="molecule type" value="Genomic_DNA"/>
</dbReference>
<dbReference type="SUPFAM" id="SSF103506">
    <property type="entry name" value="Mitochondrial carrier"/>
    <property type="match status" value="1"/>
</dbReference>
<dbReference type="Proteomes" id="UP000288805">
    <property type="component" value="Unassembled WGS sequence"/>
</dbReference>
<dbReference type="PANTHER" id="PTHR46080">
    <property type="entry name" value="MITOCHONDRIAL SUBSTRATE CARRIER FAMILY PROTEIN J"/>
    <property type="match status" value="1"/>
</dbReference>
<evidence type="ECO:0000256" key="2">
    <source>
        <dbReference type="ARBA" id="ARBA00022692"/>
    </source>
</evidence>
<dbReference type="InterPro" id="IPR018108">
    <property type="entry name" value="MCP_transmembrane"/>
</dbReference>
<evidence type="ECO:0000256" key="3">
    <source>
        <dbReference type="ARBA" id="ARBA00023136"/>
    </source>
</evidence>
<reference evidence="4 5" key="1">
    <citation type="journal article" date="2018" name="PLoS Genet.">
        <title>Population sequencing reveals clonal diversity and ancestral inbreeding in the grapevine cultivar Chardonnay.</title>
        <authorList>
            <person name="Roach M.J."/>
            <person name="Johnson D.L."/>
            <person name="Bohlmann J."/>
            <person name="van Vuuren H.J."/>
            <person name="Jones S.J."/>
            <person name="Pretorius I.S."/>
            <person name="Schmidt S.A."/>
            <person name="Borneman A.R."/>
        </authorList>
    </citation>
    <scope>NUCLEOTIDE SEQUENCE [LARGE SCALE GENOMIC DNA]</scope>
    <source>
        <strain evidence="5">cv. Chardonnay</strain>
        <tissue evidence="4">Leaf</tissue>
    </source>
</reference>
<keyword evidence="3" id="KW-0472">Membrane</keyword>
<evidence type="ECO:0000313" key="5">
    <source>
        <dbReference type="Proteomes" id="UP000288805"/>
    </source>
</evidence>
<name>A0A438IMM1_VITVI</name>